<dbReference type="EMBL" id="QUTH01002219">
    <property type="protein sequence ID" value="RHZ27151.1"/>
    <property type="molecule type" value="Genomic_DNA"/>
</dbReference>
<feature type="domain" description="HTH CENPB-type" evidence="6">
    <location>
        <begin position="54"/>
        <end position="123"/>
    </location>
</feature>
<keyword evidence="2 3" id="KW-0539">Nucleus</keyword>
<dbReference type="PROSITE" id="PS51253">
    <property type="entry name" value="HTH_CENPB"/>
    <property type="match status" value="1"/>
</dbReference>
<evidence type="ECO:0008006" key="19">
    <source>
        <dbReference type="Google" id="ProtNLM"/>
    </source>
</evidence>
<feature type="DNA-binding region" description="H-T-H motif" evidence="3">
    <location>
        <begin position="26"/>
        <end position="46"/>
    </location>
</feature>
<evidence type="ECO:0000313" key="12">
    <source>
        <dbReference type="EMBL" id="RHZ27151.1"/>
    </source>
</evidence>
<dbReference type="EMBL" id="QUTA01006505">
    <property type="protein sequence ID" value="RHY10908.1"/>
    <property type="molecule type" value="Genomic_DNA"/>
</dbReference>
<dbReference type="PROSITE" id="PS50960">
    <property type="entry name" value="HTH_PSQ"/>
    <property type="match status" value="1"/>
</dbReference>
<evidence type="ECO:0000259" key="5">
    <source>
        <dbReference type="PROSITE" id="PS50960"/>
    </source>
</evidence>
<feature type="compositionally biased region" description="Basic and acidic residues" evidence="4">
    <location>
        <begin position="42"/>
        <end position="53"/>
    </location>
</feature>
<evidence type="ECO:0000256" key="4">
    <source>
        <dbReference type="SAM" id="MobiDB-lite"/>
    </source>
</evidence>
<dbReference type="InterPro" id="IPR007889">
    <property type="entry name" value="HTH_Psq"/>
</dbReference>
<evidence type="ECO:0000313" key="9">
    <source>
        <dbReference type="EMBL" id="RHY52266.1"/>
    </source>
</evidence>
<organism evidence="8 13">
    <name type="scientific">Aphanomyces astaci</name>
    <name type="common">Crayfish plague agent</name>
    <dbReference type="NCBI Taxonomy" id="112090"/>
    <lineage>
        <taxon>Eukaryota</taxon>
        <taxon>Sar</taxon>
        <taxon>Stramenopiles</taxon>
        <taxon>Oomycota</taxon>
        <taxon>Saprolegniomycetes</taxon>
        <taxon>Saprolegniales</taxon>
        <taxon>Verrucalvaceae</taxon>
        <taxon>Aphanomyces</taxon>
    </lineage>
</organism>
<dbReference type="EMBL" id="QUTD01007001">
    <property type="protein sequence ID" value="RHY52266.1"/>
    <property type="molecule type" value="Genomic_DNA"/>
</dbReference>
<evidence type="ECO:0000313" key="17">
    <source>
        <dbReference type="Proteomes" id="UP000283543"/>
    </source>
</evidence>
<dbReference type="GO" id="GO:0005634">
    <property type="term" value="C:nucleus"/>
    <property type="evidence" value="ECO:0007669"/>
    <property type="project" value="UniProtKB-SubCell"/>
</dbReference>
<evidence type="ECO:0000256" key="3">
    <source>
        <dbReference type="PROSITE-ProRule" id="PRU00320"/>
    </source>
</evidence>
<dbReference type="EMBL" id="QUTE01017953">
    <property type="protein sequence ID" value="RHY91175.1"/>
    <property type="molecule type" value="Genomic_DNA"/>
</dbReference>
<accession>A0A397BZQ7</accession>
<dbReference type="InterPro" id="IPR006600">
    <property type="entry name" value="HTH_CenpB_DNA-bd_dom"/>
</dbReference>
<evidence type="ECO:0000313" key="18">
    <source>
        <dbReference type="Proteomes" id="UP000285430"/>
    </source>
</evidence>
<comment type="subcellular location">
    <subcellularLocation>
        <location evidence="3">Nucleus</location>
    </subcellularLocation>
</comment>
<dbReference type="Gene3D" id="1.10.10.60">
    <property type="entry name" value="Homeodomain-like"/>
    <property type="match status" value="2"/>
</dbReference>
<dbReference type="AlphaFoldDB" id="A0A397BZQ7"/>
<dbReference type="SUPFAM" id="SSF46689">
    <property type="entry name" value="Homeodomain-like"/>
    <property type="match status" value="2"/>
</dbReference>
<dbReference type="EMBL" id="QUTB01001176">
    <property type="protein sequence ID" value="RHY76445.1"/>
    <property type="molecule type" value="Genomic_DNA"/>
</dbReference>
<evidence type="ECO:0000256" key="1">
    <source>
        <dbReference type="ARBA" id="ARBA00023125"/>
    </source>
</evidence>
<evidence type="ECO:0000259" key="6">
    <source>
        <dbReference type="PROSITE" id="PS51253"/>
    </source>
</evidence>
<evidence type="ECO:0000313" key="8">
    <source>
        <dbReference type="EMBL" id="RHY37446.1"/>
    </source>
</evidence>
<feature type="region of interest" description="Disordered" evidence="4">
    <location>
        <begin position="34"/>
        <end position="64"/>
    </location>
</feature>
<name>A0A397BZQ7_APHAT</name>
<dbReference type="Proteomes" id="UP000266239">
    <property type="component" value="Unassembled WGS sequence"/>
</dbReference>
<dbReference type="Pfam" id="PF03221">
    <property type="entry name" value="HTH_Tnp_Tc5"/>
    <property type="match status" value="1"/>
</dbReference>
<keyword evidence="1 3" id="KW-0238">DNA-binding</keyword>
<reference evidence="13 14" key="1">
    <citation type="submission" date="2018-08" db="EMBL/GenBank/DDBJ databases">
        <title>Aphanomyces genome sequencing and annotation.</title>
        <authorList>
            <person name="Minardi D."/>
            <person name="Oidtmann B."/>
            <person name="Van Der Giezen M."/>
            <person name="Studholme D.J."/>
        </authorList>
    </citation>
    <scope>NUCLEOTIDE SEQUENCE [LARGE SCALE GENOMIC DNA]</scope>
    <source>
        <strain evidence="11 14">197901</strain>
        <strain evidence="9 16">D2</strain>
        <strain evidence="12 18">Da</strain>
        <strain evidence="8 13">SA</strain>
        <strain evidence="10 17">Si</strain>
        <strain evidence="7 15">Yx</strain>
    </source>
</reference>
<evidence type="ECO:0000313" key="16">
    <source>
        <dbReference type="Proteomes" id="UP000266643"/>
    </source>
</evidence>
<evidence type="ECO:0000313" key="7">
    <source>
        <dbReference type="EMBL" id="RHY10908.1"/>
    </source>
</evidence>
<sequence length="237" mass="26654">MSSKRKQYDQAAMEAAIEACDNGSSISAAAKLHHVPRTSLLRHLDQRRNDEPPQRPGPKPRVPPEVEKDLFIWIAKMQTKGRPPTQAYIVNKVNQLAKKLKRPAVSRHWYKNFQKRQPLLTTRMAQTINRSRNAVTSTNIEEFFTNLQCVFTKPSANKVPSKLASKRPRSTRIQRRTQLTIALDDVDLSTQDSGSDGEDHDDAVPFLSLLGGQDVDIAAQSGMERAPCDDVVEMVEL</sequence>
<dbReference type="InterPro" id="IPR009057">
    <property type="entry name" value="Homeodomain-like_sf"/>
</dbReference>
<feature type="domain" description="HTH psq-type" evidence="5">
    <location>
        <begin position="1"/>
        <end position="50"/>
    </location>
</feature>
<gene>
    <name evidence="7" type="ORF">DYB25_010348</name>
    <name evidence="9" type="ORF">DYB30_002386</name>
    <name evidence="11" type="ORF">DYB31_016282</name>
    <name evidence="10" type="ORF">DYB34_014384</name>
    <name evidence="12" type="ORF">DYB37_013052</name>
    <name evidence="8" type="ORF">DYB38_013423</name>
</gene>
<dbReference type="Proteomes" id="UP000283543">
    <property type="component" value="Unassembled WGS sequence"/>
</dbReference>
<evidence type="ECO:0000313" key="14">
    <source>
        <dbReference type="Proteomes" id="UP000266196"/>
    </source>
</evidence>
<dbReference type="VEuPathDB" id="FungiDB:H257_07226"/>
<dbReference type="Proteomes" id="UP000266643">
    <property type="component" value="Unassembled WGS sequence"/>
</dbReference>
<dbReference type="Proteomes" id="UP000285430">
    <property type="component" value="Unassembled WGS sequence"/>
</dbReference>
<dbReference type="SMART" id="SM00674">
    <property type="entry name" value="CENPB"/>
    <property type="match status" value="1"/>
</dbReference>
<evidence type="ECO:0000313" key="15">
    <source>
        <dbReference type="Proteomes" id="UP000266239"/>
    </source>
</evidence>
<dbReference type="GO" id="GO:0003677">
    <property type="term" value="F:DNA binding"/>
    <property type="evidence" value="ECO:0007669"/>
    <property type="project" value="UniProtKB-UniRule"/>
</dbReference>
<dbReference type="Proteomes" id="UP000266196">
    <property type="component" value="Unassembled WGS sequence"/>
</dbReference>
<evidence type="ECO:0000256" key="2">
    <source>
        <dbReference type="ARBA" id="ARBA00023242"/>
    </source>
</evidence>
<evidence type="ECO:0000313" key="13">
    <source>
        <dbReference type="Proteomes" id="UP000265716"/>
    </source>
</evidence>
<evidence type="ECO:0000313" key="10">
    <source>
        <dbReference type="EMBL" id="RHY76445.1"/>
    </source>
</evidence>
<evidence type="ECO:0000313" key="11">
    <source>
        <dbReference type="EMBL" id="RHY91175.1"/>
    </source>
</evidence>
<dbReference type="Pfam" id="PF05225">
    <property type="entry name" value="HTH_psq"/>
    <property type="match status" value="1"/>
</dbReference>
<comment type="caution">
    <text evidence="8">The sequence shown here is derived from an EMBL/GenBank/DDBJ whole genome shotgun (WGS) entry which is preliminary data.</text>
</comment>
<protein>
    <recommendedName>
        <fullName evidence="19">HTH CENPB-type domain-containing protein</fullName>
    </recommendedName>
</protein>
<proteinExistence type="predicted"/>
<dbReference type="Proteomes" id="UP000265716">
    <property type="component" value="Unassembled WGS sequence"/>
</dbReference>
<dbReference type="EMBL" id="QUTC01012173">
    <property type="protein sequence ID" value="RHY37446.1"/>
    <property type="molecule type" value="Genomic_DNA"/>
</dbReference>